<evidence type="ECO:0000313" key="2">
    <source>
        <dbReference type="EMBL" id="TQL75128.1"/>
    </source>
</evidence>
<sequence length="135" mass="14733">MNGKWLIRTGMALVANAVTILIAAAVLPRFWISGFWSFLFAVIIFTLATMGVKALLGRFTKLGTWAAGLVTTWLALLVTDVLSRGIQVEGIFTWIFAVLIVWAGTLVYDLIDDKAFAEVSKRMPRGSGPTARPTT</sequence>
<evidence type="ECO:0000256" key="1">
    <source>
        <dbReference type="SAM" id="Phobius"/>
    </source>
</evidence>
<dbReference type="EMBL" id="VFOW01000001">
    <property type="protein sequence ID" value="TQL75128.1"/>
    <property type="molecule type" value="Genomic_DNA"/>
</dbReference>
<dbReference type="RefSeq" id="WP_142034759.1">
    <property type="nucleotide sequence ID" value="NZ_JBHTGS010000002.1"/>
</dbReference>
<reference evidence="2 3" key="1">
    <citation type="submission" date="2019-06" db="EMBL/GenBank/DDBJ databases">
        <title>Sequencing the genomes of 1000 actinobacteria strains.</title>
        <authorList>
            <person name="Klenk H.-P."/>
        </authorList>
    </citation>
    <scope>NUCLEOTIDE SEQUENCE [LARGE SCALE GENOMIC DNA]</scope>
    <source>
        <strain evidence="2 3">DSM 45928</strain>
    </source>
</reference>
<name>A0A543ARB0_9ACTN</name>
<feature type="transmembrane region" description="Helical" evidence="1">
    <location>
        <begin position="38"/>
        <end position="55"/>
    </location>
</feature>
<dbReference type="OrthoDB" id="5185447at2"/>
<dbReference type="Proteomes" id="UP000317043">
    <property type="component" value="Unassembled WGS sequence"/>
</dbReference>
<dbReference type="AlphaFoldDB" id="A0A543ARB0"/>
<feature type="transmembrane region" description="Helical" evidence="1">
    <location>
        <begin position="12"/>
        <end position="32"/>
    </location>
</feature>
<keyword evidence="1" id="KW-0472">Membrane</keyword>
<protein>
    <submittedName>
        <fullName evidence="2">Superfamily IV 4 TMS phage holin</fullName>
    </submittedName>
</protein>
<organism evidence="2 3">
    <name type="scientific">Stackebrandtia endophytica</name>
    <dbReference type="NCBI Taxonomy" id="1496996"/>
    <lineage>
        <taxon>Bacteria</taxon>
        <taxon>Bacillati</taxon>
        <taxon>Actinomycetota</taxon>
        <taxon>Actinomycetes</taxon>
        <taxon>Glycomycetales</taxon>
        <taxon>Glycomycetaceae</taxon>
        <taxon>Stackebrandtia</taxon>
    </lineage>
</organism>
<dbReference type="InterPro" id="IPR007165">
    <property type="entry name" value="Phage_holin_4_2"/>
</dbReference>
<dbReference type="Pfam" id="PF04020">
    <property type="entry name" value="Phage_holin_4_2"/>
    <property type="match status" value="1"/>
</dbReference>
<gene>
    <name evidence="2" type="ORF">FB566_0621</name>
</gene>
<evidence type="ECO:0000313" key="3">
    <source>
        <dbReference type="Proteomes" id="UP000317043"/>
    </source>
</evidence>
<accession>A0A543ARB0</accession>
<proteinExistence type="predicted"/>
<dbReference type="InParanoid" id="A0A543ARB0"/>
<keyword evidence="1" id="KW-1133">Transmembrane helix</keyword>
<feature type="transmembrane region" description="Helical" evidence="1">
    <location>
        <begin position="62"/>
        <end position="79"/>
    </location>
</feature>
<keyword evidence="1" id="KW-0812">Transmembrane</keyword>
<feature type="transmembrane region" description="Helical" evidence="1">
    <location>
        <begin position="91"/>
        <end position="111"/>
    </location>
</feature>
<keyword evidence="3" id="KW-1185">Reference proteome</keyword>
<comment type="caution">
    <text evidence="2">The sequence shown here is derived from an EMBL/GenBank/DDBJ whole genome shotgun (WGS) entry which is preliminary data.</text>
</comment>